<comment type="similarity">
    <text evidence="1">Belongs to the IFT43 family.</text>
</comment>
<dbReference type="GO" id="GO:0005929">
    <property type="term" value="C:cilium"/>
    <property type="evidence" value="ECO:0007669"/>
    <property type="project" value="TreeGrafter"/>
</dbReference>
<keyword evidence="2" id="KW-0970">Cilium biogenesis/degradation</keyword>
<dbReference type="EMBL" id="CMVM020000345">
    <property type="status" value="NOT_ANNOTATED_CDS"/>
    <property type="molecule type" value="Genomic_DNA"/>
</dbReference>
<dbReference type="PANTHER" id="PTHR33724:SF1">
    <property type="entry name" value="INTRAFLAGELLAR TRANSPORT PROTEIN 43 HOMOLOG"/>
    <property type="match status" value="1"/>
</dbReference>
<dbReference type="PANTHER" id="PTHR33724">
    <property type="entry name" value="INTRAFLAGELLAR TRANSPORT PROTEIN 43 HOMOLOG"/>
    <property type="match status" value="1"/>
</dbReference>
<keyword evidence="5" id="KW-1185">Reference proteome</keyword>
<evidence type="ECO:0000313" key="4">
    <source>
        <dbReference type="EnsemblMetazoa" id="OVOC10741.1"/>
    </source>
</evidence>
<evidence type="ECO:0000256" key="3">
    <source>
        <dbReference type="SAM" id="MobiDB-lite"/>
    </source>
</evidence>
<dbReference type="Pfam" id="PF15305">
    <property type="entry name" value="IFT43"/>
    <property type="match status" value="1"/>
</dbReference>
<accession>A0A8R1TJE2</accession>
<dbReference type="GO" id="GO:0030991">
    <property type="term" value="C:intraciliary transport particle A"/>
    <property type="evidence" value="ECO:0007669"/>
    <property type="project" value="InterPro"/>
</dbReference>
<feature type="compositionally biased region" description="Acidic residues" evidence="3">
    <location>
        <begin position="195"/>
        <end position="205"/>
    </location>
</feature>
<dbReference type="OMA" id="SWTWDYL"/>
<reference evidence="4" key="2">
    <citation type="submission" date="2022-06" db="UniProtKB">
        <authorList>
            <consortium name="EnsemblMetazoa"/>
        </authorList>
    </citation>
    <scope>IDENTIFICATION</scope>
</reference>
<evidence type="ECO:0000256" key="2">
    <source>
        <dbReference type="ARBA" id="ARBA00022794"/>
    </source>
</evidence>
<sequence>MDVNVGIDSKPRTRRGRRRFTDRLITLASDHNDDINDLTDSNITLNVRVKERGNNDTRKGPAGSIFKDTTAIAIRGLFRKEPSHELKDTIKRPLTGQRMKVKRKQTSLFPKLRTIRMVLHDVANAPNININHISATSQLDFTNAKNISLAKLDDIDLSLLLRFLCLEEEVNDEKVSWTWDYLFANMSTEMRDEWAQDEERDDGDYEDKNLIK</sequence>
<dbReference type="Proteomes" id="UP000024404">
    <property type="component" value="Unassembled WGS sequence"/>
</dbReference>
<name>A0A8R1TJE2_ONCVO</name>
<dbReference type="AlphaFoldDB" id="A0A8R1TJE2"/>
<dbReference type="EnsemblMetazoa" id="OVOC10741.1">
    <property type="protein sequence ID" value="OVOC10741.1"/>
    <property type="gene ID" value="WBGene00247550"/>
</dbReference>
<organism evidence="4 5">
    <name type="scientific">Onchocerca volvulus</name>
    <dbReference type="NCBI Taxonomy" id="6282"/>
    <lineage>
        <taxon>Eukaryota</taxon>
        <taxon>Metazoa</taxon>
        <taxon>Ecdysozoa</taxon>
        <taxon>Nematoda</taxon>
        <taxon>Chromadorea</taxon>
        <taxon>Rhabditida</taxon>
        <taxon>Spirurina</taxon>
        <taxon>Spiruromorpha</taxon>
        <taxon>Filarioidea</taxon>
        <taxon>Onchocercidae</taxon>
        <taxon>Onchocerca</taxon>
    </lineage>
</organism>
<evidence type="ECO:0000256" key="1">
    <source>
        <dbReference type="ARBA" id="ARBA00007563"/>
    </source>
</evidence>
<proteinExistence type="inferred from homology"/>
<feature type="region of interest" description="Disordered" evidence="3">
    <location>
        <begin position="193"/>
        <end position="212"/>
    </location>
</feature>
<dbReference type="InterPro" id="IPR029302">
    <property type="entry name" value="IFT43"/>
</dbReference>
<dbReference type="GO" id="GO:0035721">
    <property type="term" value="P:intraciliary retrograde transport"/>
    <property type="evidence" value="ECO:0007669"/>
    <property type="project" value="TreeGrafter"/>
</dbReference>
<reference evidence="5" key="1">
    <citation type="submission" date="2013-10" db="EMBL/GenBank/DDBJ databases">
        <title>Genome sequencing of Onchocerca volvulus.</title>
        <authorList>
            <person name="Cotton J."/>
            <person name="Tsai J."/>
            <person name="Stanley E."/>
            <person name="Tracey A."/>
            <person name="Holroyd N."/>
            <person name="Lustigman S."/>
            <person name="Berriman M."/>
        </authorList>
    </citation>
    <scope>NUCLEOTIDE SEQUENCE</scope>
</reference>
<evidence type="ECO:0000313" key="5">
    <source>
        <dbReference type="Proteomes" id="UP000024404"/>
    </source>
</evidence>
<protein>
    <submittedName>
        <fullName evidence="4">Uncharacterized protein</fullName>
    </submittedName>
</protein>